<protein>
    <recommendedName>
        <fullName evidence="3">VCBS repeat-containing protein</fullName>
    </recommendedName>
</protein>
<evidence type="ECO:0000313" key="1">
    <source>
        <dbReference type="EMBL" id="MFD1003442.1"/>
    </source>
</evidence>
<comment type="caution">
    <text evidence="1">The sequence shown here is derived from an EMBL/GenBank/DDBJ whole genome shotgun (WGS) entry which is preliminary data.</text>
</comment>
<name>A0ABW3KBK0_9BACT</name>
<gene>
    <name evidence="1" type="ORF">ACFQ21_29225</name>
</gene>
<keyword evidence="2" id="KW-1185">Reference proteome</keyword>
<organism evidence="1 2">
    <name type="scientific">Ohtaekwangia kribbensis</name>
    <dbReference type="NCBI Taxonomy" id="688913"/>
    <lineage>
        <taxon>Bacteria</taxon>
        <taxon>Pseudomonadati</taxon>
        <taxon>Bacteroidota</taxon>
        <taxon>Cytophagia</taxon>
        <taxon>Cytophagales</taxon>
        <taxon>Fulvivirgaceae</taxon>
        <taxon>Ohtaekwangia</taxon>
    </lineage>
</organism>
<evidence type="ECO:0000313" key="2">
    <source>
        <dbReference type="Proteomes" id="UP001597112"/>
    </source>
</evidence>
<dbReference type="EMBL" id="JBHTKA010000016">
    <property type="protein sequence ID" value="MFD1003442.1"/>
    <property type="molecule type" value="Genomic_DNA"/>
</dbReference>
<sequence>MKYRLTLISIFSLLILFYCKPKTDNEDQTTAIPPDSVVTEVVEAQLSAVKVKIAYEGVANDSIRLAMETFSPLHDIYTLSRQAIYTRDSIERIRGTLELSDLQDSLVFAPFETKAYEAMLAYKKSMQAGTAPHEACPELIQLNRVTGTEDSSTYALPPAGASQLLTDGNFFFLGGRPFIYKLSPEDNAVYTSPDGKPETRFECSVTENTNYLLKSIYHARHPKTTIAFGPPLRSYDSGPQEVNGIGTIIHEFTSRIPLYFLTTRGAVPAHLISITVKIVPESLGCVSDQPRIEFACATSLESEDILAVYIPYQGDSKVSFTVNNPNSTVWTADLNRDGIADIACVSATFEGISSDTLAEVLWFVNIQGTWQIIDWGQDLDCT</sequence>
<accession>A0ABW3KBK0</accession>
<proteinExistence type="predicted"/>
<reference evidence="2" key="1">
    <citation type="journal article" date="2019" name="Int. J. Syst. Evol. Microbiol.">
        <title>The Global Catalogue of Microorganisms (GCM) 10K type strain sequencing project: providing services to taxonomists for standard genome sequencing and annotation.</title>
        <authorList>
            <consortium name="The Broad Institute Genomics Platform"/>
            <consortium name="The Broad Institute Genome Sequencing Center for Infectious Disease"/>
            <person name="Wu L."/>
            <person name="Ma J."/>
        </authorList>
    </citation>
    <scope>NUCLEOTIDE SEQUENCE [LARGE SCALE GENOMIC DNA]</scope>
    <source>
        <strain evidence="2">CCUG 58938</strain>
    </source>
</reference>
<dbReference type="Proteomes" id="UP001597112">
    <property type="component" value="Unassembled WGS sequence"/>
</dbReference>
<evidence type="ECO:0008006" key="3">
    <source>
        <dbReference type="Google" id="ProtNLM"/>
    </source>
</evidence>